<name>A0A7S4ZUA8_RHIRH</name>
<organism evidence="1">
    <name type="scientific">Rhizobium rhizogenes</name>
    <name type="common">Agrobacterium rhizogenes</name>
    <dbReference type="NCBI Taxonomy" id="359"/>
    <lineage>
        <taxon>Bacteria</taxon>
        <taxon>Pseudomonadati</taxon>
        <taxon>Pseudomonadota</taxon>
        <taxon>Alphaproteobacteria</taxon>
        <taxon>Hyphomicrobiales</taxon>
        <taxon>Rhizobiaceae</taxon>
        <taxon>Rhizobium/Agrobacterium group</taxon>
        <taxon>Rhizobium</taxon>
    </lineage>
</organism>
<proteinExistence type="predicted"/>
<dbReference type="EMBL" id="MK318987">
    <property type="protein sequence ID" value="QCL10245.1"/>
    <property type="molecule type" value="Genomic_DNA"/>
</dbReference>
<gene>
    <name evidence="1" type="ORF">pC6.5b_351</name>
</gene>
<protein>
    <submittedName>
        <fullName evidence="1">Uncharacterized protein</fullName>
    </submittedName>
</protein>
<dbReference type="AlphaFoldDB" id="A0A7S4ZUA8"/>
<accession>A0A7S4ZUA8</accession>
<evidence type="ECO:0000313" key="1">
    <source>
        <dbReference type="EMBL" id="QCL10245.1"/>
    </source>
</evidence>
<keyword evidence="1" id="KW-0614">Plasmid</keyword>
<geneLocation type="plasmid" evidence="1">
    <name>pC6.5b</name>
</geneLocation>
<sequence>MLPNERQPYVSLKRRRIRAASRNLAQAMDSKQASRGNVLWINDWS</sequence>
<reference evidence="1" key="1">
    <citation type="submission" date="2018-12" db="EMBL/GenBank/DDBJ databases">
        <title>Three Rhizobium rhizogenes strains isolated from the same crown gall tumor carry diverse plasmids.</title>
        <authorList>
            <person name="Pulawska J."/>
            <person name="Kuzmanovic N."/>
        </authorList>
    </citation>
    <scope>NUCLEOTIDE SEQUENCE</scope>
    <source>
        <strain evidence="1">C6.5</strain>
        <plasmid evidence="1">pC6.5b</plasmid>
    </source>
</reference>